<organism evidence="8 9">
    <name type="scientific">Chrysochromulina tobinii</name>
    <dbReference type="NCBI Taxonomy" id="1460289"/>
    <lineage>
        <taxon>Eukaryota</taxon>
        <taxon>Haptista</taxon>
        <taxon>Haptophyta</taxon>
        <taxon>Prymnesiophyceae</taxon>
        <taxon>Prymnesiales</taxon>
        <taxon>Chrysochromulinaceae</taxon>
        <taxon>Chrysochromulina</taxon>
    </lineage>
</organism>
<evidence type="ECO:0000256" key="1">
    <source>
        <dbReference type="ARBA" id="ARBA00005854"/>
    </source>
</evidence>
<sequence length="415" mass="44906">MDSDKPSAPEKLREEVAKAKEHGDSTTEQPIIAVFSAREYEEAAFEAALAAEKAAEPDGKLPYAMRYIEAELNPQTVKLAQDCAAVCVFVNDGVSKEVLDWLGRYTSCRLILLRCAGFNNVDLAAAAVNKISVARVPAYSPYAVAEHAVALCMTLNRKIHKAYLRNRDGNFSLRGLTGFDMHGRTVGIIGTGNIGVIAANIFLGFGCKVIAQSRSVNKELADKGVEYVTLDELCKRCDIISLHAPMTKETHHCINEARIALMKKGVMIINTSRGGLLDTKAAIAGLKNKTIGALGLDVYEEESGLFFHDHTGEVLEDDVFQQLVNYPNVIVTGHQAFLTEDALRNIADATLFNMREHLAKAEKLTNGVVAADHEVAAAKSAKATARFGALKRIAAMGGGGAAAQTMTYYDKEDDQ</sequence>
<name>A0A0M0J967_9EUKA</name>
<comment type="caution">
    <text evidence="8">The sequence shown here is derived from an EMBL/GenBank/DDBJ whole genome shotgun (WGS) entry which is preliminary data.</text>
</comment>
<protein>
    <submittedName>
        <fullName evidence="8">D-lactate dehydrogenase</fullName>
    </submittedName>
</protein>
<dbReference type="CDD" id="cd12183">
    <property type="entry name" value="LDH_like_2"/>
    <property type="match status" value="1"/>
</dbReference>
<evidence type="ECO:0000259" key="7">
    <source>
        <dbReference type="Pfam" id="PF02826"/>
    </source>
</evidence>
<proteinExistence type="inferred from homology"/>
<keyword evidence="2 4" id="KW-0560">Oxidoreductase</keyword>
<dbReference type="Pfam" id="PF00389">
    <property type="entry name" value="2-Hacid_dh"/>
    <property type="match status" value="1"/>
</dbReference>
<dbReference type="EMBL" id="JWZX01003251">
    <property type="protein sequence ID" value="KOO22778.1"/>
    <property type="molecule type" value="Genomic_DNA"/>
</dbReference>
<feature type="compositionally biased region" description="Basic and acidic residues" evidence="5">
    <location>
        <begin position="1"/>
        <end position="25"/>
    </location>
</feature>
<dbReference type="InterPro" id="IPR029753">
    <property type="entry name" value="D-isomer_DH_CS"/>
</dbReference>
<dbReference type="SUPFAM" id="SSF51735">
    <property type="entry name" value="NAD(P)-binding Rossmann-fold domains"/>
    <property type="match status" value="1"/>
</dbReference>
<evidence type="ECO:0000256" key="4">
    <source>
        <dbReference type="RuleBase" id="RU003719"/>
    </source>
</evidence>
<keyword evidence="3" id="KW-0520">NAD</keyword>
<evidence type="ECO:0000313" key="9">
    <source>
        <dbReference type="Proteomes" id="UP000037460"/>
    </source>
</evidence>
<gene>
    <name evidence="8" type="ORF">Ctob_001379</name>
</gene>
<feature type="domain" description="D-isomer specific 2-hydroxyacid dehydrogenase NAD-binding" evidence="7">
    <location>
        <begin position="149"/>
        <end position="336"/>
    </location>
</feature>
<dbReference type="Proteomes" id="UP000037460">
    <property type="component" value="Unassembled WGS sequence"/>
</dbReference>
<dbReference type="OrthoDB" id="298012at2759"/>
<evidence type="ECO:0000256" key="5">
    <source>
        <dbReference type="SAM" id="MobiDB-lite"/>
    </source>
</evidence>
<dbReference type="SUPFAM" id="SSF52283">
    <property type="entry name" value="Formate/glycerate dehydrogenase catalytic domain-like"/>
    <property type="match status" value="1"/>
</dbReference>
<evidence type="ECO:0000313" key="8">
    <source>
        <dbReference type="EMBL" id="KOO22778.1"/>
    </source>
</evidence>
<dbReference type="InterPro" id="IPR036291">
    <property type="entry name" value="NAD(P)-bd_dom_sf"/>
</dbReference>
<evidence type="ECO:0000259" key="6">
    <source>
        <dbReference type="Pfam" id="PF00389"/>
    </source>
</evidence>
<dbReference type="PANTHER" id="PTHR43026">
    <property type="entry name" value="2-HYDROXYACID DEHYDROGENASE HOMOLOG 1-RELATED"/>
    <property type="match status" value="1"/>
</dbReference>
<evidence type="ECO:0000256" key="2">
    <source>
        <dbReference type="ARBA" id="ARBA00023002"/>
    </source>
</evidence>
<dbReference type="InterPro" id="IPR058205">
    <property type="entry name" value="D-LDH-like"/>
</dbReference>
<feature type="region of interest" description="Disordered" evidence="5">
    <location>
        <begin position="1"/>
        <end position="29"/>
    </location>
</feature>
<dbReference type="PANTHER" id="PTHR43026:SF1">
    <property type="entry name" value="2-HYDROXYACID DEHYDROGENASE HOMOLOG 1-RELATED"/>
    <property type="match status" value="1"/>
</dbReference>
<dbReference type="AlphaFoldDB" id="A0A0M0J967"/>
<comment type="similarity">
    <text evidence="1 4">Belongs to the D-isomer specific 2-hydroxyacid dehydrogenase family.</text>
</comment>
<keyword evidence="9" id="KW-1185">Reference proteome</keyword>
<dbReference type="InterPro" id="IPR006140">
    <property type="entry name" value="D-isomer_DH_NAD-bd"/>
</dbReference>
<reference evidence="9" key="1">
    <citation type="journal article" date="2015" name="PLoS Genet.">
        <title>Genome Sequence and Transcriptome Analyses of Chrysochromulina tobin: Metabolic Tools for Enhanced Algal Fitness in the Prominent Order Prymnesiales (Haptophyceae).</title>
        <authorList>
            <person name="Hovde B.T."/>
            <person name="Deodato C.R."/>
            <person name="Hunsperger H.M."/>
            <person name="Ryken S.A."/>
            <person name="Yost W."/>
            <person name="Jha R.K."/>
            <person name="Patterson J."/>
            <person name="Monnat R.J. Jr."/>
            <person name="Barlow S.B."/>
            <person name="Starkenburg S.R."/>
            <person name="Cattolico R.A."/>
        </authorList>
    </citation>
    <scope>NUCLEOTIDE SEQUENCE</scope>
    <source>
        <strain evidence="9">CCMP291</strain>
    </source>
</reference>
<feature type="domain" description="D-isomer specific 2-hydroxyacid dehydrogenase catalytic" evidence="6">
    <location>
        <begin position="64"/>
        <end position="362"/>
    </location>
</feature>
<dbReference type="InterPro" id="IPR006139">
    <property type="entry name" value="D-isomer_2_OHA_DH_cat_dom"/>
</dbReference>
<accession>A0A0M0J967</accession>
<dbReference type="GO" id="GO:0051287">
    <property type="term" value="F:NAD binding"/>
    <property type="evidence" value="ECO:0007669"/>
    <property type="project" value="InterPro"/>
</dbReference>
<dbReference type="Gene3D" id="3.40.50.720">
    <property type="entry name" value="NAD(P)-binding Rossmann-like Domain"/>
    <property type="match status" value="2"/>
</dbReference>
<dbReference type="GO" id="GO:0016616">
    <property type="term" value="F:oxidoreductase activity, acting on the CH-OH group of donors, NAD or NADP as acceptor"/>
    <property type="evidence" value="ECO:0007669"/>
    <property type="project" value="InterPro"/>
</dbReference>
<dbReference type="PROSITE" id="PS00671">
    <property type="entry name" value="D_2_HYDROXYACID_DH_3"/>
    <property type="match status" value="1"/>
</dbReference>
<evidence type="ECO:0000256" key="3">
    <source>
        <dbReference type="ARBA" id="ARBA00023027"/>
    </source>
</evidence>
<dbReference type="Pfam" id="PF02826">
    <property type="entry name" value="2-Hacid_dh_C"/>
    <property type="match status" value="1"/>
</dbReference>